<organism evidence="1">
    <name type="scientific">marine sediment metagenome</name>
    <dbReference type="NCBI Taxonomy" id="412755"/>
    <lineage>
        <taxon>unclassified sequences</taxon>
        <taxon>metagenomes</taxon>
        <taxon>ecological metagenomes</taxon>
    </lineage>
</organism>
<accession>X1CK54</accession>
<protein>
    <submittedName>
        <fullName evidence="1">Uncharacterized protein</fullName>
    </submittedName>
</protein>
<feature type="non-terminal residue" evidence="1">
    <location>
        <position position="1"/>
    </location>
</feature>
<sequence length="93" mass="9898">SLQYDGLHDYSATVLASLSATKSGATKNYELAVAVDGVIDVASIQPLEVKSSVVNLTLITSVDLQNGEEVGIWVRNITNTDNIDVNTLNVVVH</sequence>
<reference evidence="1" key="1">
    <citation type="journal article" date="2014" name="Front. Microbiol.">
        <title>High frequency of phylogenetically diverse reductive dehalogenase-homologous genes in deep subseafloor sedimentary metagenomes.</title>
        <authorList>
            <person name="Kawai M."/>
            <person name="Futagami T."/>
            <person name="Toyoda A."/>
            <person name="Takaki Y."/>
            <person name="Nishi S."/>
            <person name="Hori S."/>
            <person name="Arai W."/>
            <person name="Tsubouchi T."/>
            <person name="Morono Y."/>
            <person name="Uchiyama I."/>
            <person name="Ito T."/>
            <person name="Fujiyama A."/>
            <person name="Inagaki F."/>
            <person name="Takami H."/>
        </authorList>
    </citation>
    <scope>NUCLEOTIDE SEQUENCE</scope>
    <source>
        <strain evidence="1">Expedition CK06-06</strain>
    </source>
</reference>
<comment type="caution">
    <text evidence="1">The sequence shown here is derived from an EMBL/GenBank/DDBJ whole genome shotgun (WGS) entry which is preliminary data.</text>
</comment>
<proteinExistence type="predicted"/>
<dbReference type="EMBL" id="BART01012726">
    <property type="protein sequence ID" value="GAG84571.1"/>
    <property type="molecule type" value="Genomic_DNA"/>
</dbReference>
<evidence type="ECO:0000313" key="1">
    <source>
        <dbReference type="EMBL" id="GAG84571.1"/>
    </source>
</evidence>
<gene>
    <name evidence="1" type="ORF">S01H4_26400</name>
</gene>
<name>X1CK54_9ZZZZ</name>
<dbReference type="AlphaFoldDB" id="X1CK54"/>